<evidence type="ECO:0000313" key="1">
    <source>
        <dbReference type="EMBL" id="MBK1898234.1"/>
    </source>
</evidence>
<reference evidence="2" key="1">
    <citation type="submission" date="2021-01" db="EMBL/GenBank/DDBJ databases">
        <title>Genome public.</title>
        <authorList>
            <person name="Liu C."/>
            <person name="Sun Q."/>
        </authorList>
    </citation>
    <scope>NUCLEOTIDE SEQUENCE [LARGE SCALE GENOMIC DNA]</scope>
    <source>
        <strain evidence="2">YIM B02567</strain>
    </source>
</reference>
<accession>A0ABS1G179</accession>
<proteinExistence type="predicted"/>
<comment type="caution">
    <text evidence="1">The sequence shown here is derived from an EMBL/GenBank/DDBJ whole genome shotgun (WGS) entry which is preliminary data.</text>
</comment>
<sequence>MKNLLNLFILPVFVFCSFLQLNDLSLGRASKNENPVKEKNQIGYLFFKVEKSKSGVEKITLESQKITDGKLKMNPVFDRNSAEIGDFVISLTDGNGKEFAKQLVEDPLNQNMESFDKEGISRHKVSTETAEFSVRYSHSAEIQVVKVEKITNAGNQLLFNQKL</sequence>
<name>A0ABS1G179_9FLAO</name>
<dbReference type="RefSeq" id="WP_200249040.1">
    <property type="nucleotide sequence ID" value="NZ_JAENHK010000010.1"/>
</dbReference>
<keyword evidence="2" id="KW-1185">Reference proteome</keyword>
<dbReference type="EMBL" id="JAENHK010000010">
    <property type="protein sequence ID" value="MBK1898234.1"/>
    <property type="molecule type" value="Genomic_DNA"/>
</dbReference>
<dbReference type="Proteomes" id="UP000628669">
    <property type="component" value="Unassembled WGS sequence"/>
</dbReference>
<gene>
    <name evidence="1" type="ORF">JHL15_20925</name>
</gene>
<protein>
    <submittedName>
        <fullName evidence="1">Uncharacterized protein</fullName>
    </submittedName>
</protein>
<evidence type="ECO:0000313" key="2">
    <source>
        <dbReference type="Proteomes" id="UP000628669"/>
    </source>
</evidence>
<organism evidence="1 2">
    <name type="scientific">Chryseobacterium paridis</name>
    <dbReference type="NCBI Taxonomy" id="2800328"/>
    <lineage>
        <taxon>Bacteria</taxon>
        <taxon>Pseudomonadati</taxon>
        <taxon>Bacteroidota</taxon>
        <taxon>Flavobacteriia</taxon>
        <taxon>Flavobacteriales</taxon>
        <taxon>Weeksellaceae</taxon>
        <taxon>Chryseobacterium group</taxon>
        <taxon>Chryseobacterium</taxon>
    </lineage>
</organism>